<dbReference type="EMBL" id="JAROCC010000012">
    <property type="protein sequence ID" value="MDN4608645.1"/>
    <property type="molecule type" value="Genomic_DNA"/>
</dbReference>
<keyword evidence="2" id="KW-1185">Reference proteome</keyword>
<accession>A0ABT8JU08</accession>
<comment type="caution">
    <text evidence="1">The sequence shown here is derived from an EMBL/GenBank/DDBJ whole genome shotgun (WGS) entry which is preliminary data.</text>
</comment>
<name>A0ABT8JU08_9BACL</name>
<organism evidence="1 2">
    <name type="scientific">Sporosarcina highlanderae</name>
    <dbReference type="NCBI Taxonomy" id="3035916"/>
    <lineage>
        <taxon>Bacteria</taxon>
        <taxon>Bacillati</taxon>
        <taxon>Bacillota</taxon>
        <taxon>Bacilli</taxon>
        <taxon>Bacillales</taxon>
        <taxon>Caryophanaceae</taxon>
        <taxon>Sporosarcina</taxon>
    </lineage>
</organism>
<dbReference type="Proteomes" id="UP001175097">
    <property type="component" value="Unassembled WGS sequence"/>
</dbReference>
<reference evidence="1" key="1">
    <citation type="submission" date="2023-03" db="EMBL/GenBank/DDBJ databases">
        <title>MT1 and MT2 Draft Genomes of Novel Species.</title>
        <authorList>
            <person name="Venkateswaran K."/>
        </authorList>
    </citation>
    <scope>NUCLEOTIDE SEQUENCE</scope>
    <source>
        <strain evidence="1">F6_3S_P_2</strain>
    </source>
</reference>
<evidence type="ECO:0000313" key="1">
    <source>
        <dbReference type="EMBL" id="MDN4608645.1"/>
    </source>
</evidence>
<proteinExistence type="predicted"/>
<evidence type="ECO:0000313" key="2">
    <source>
        <dbReference type="Proteomes" id="UP001175097"/>
    </source>
</evidence>
<sequence length="57" mass="6295">MTMNHAIGTALERKLKAGDPITTDDIEQARQYAQAYSTAQAIGLYARVKRQADGQQE</sequence>
<gene>
    <name evidence="1" type="ORF">P5G49_14380</name>
</gene>
<dbReference type="RefSeq" id="WP_301244848.1">
    <property type="nucleotide sequence ID" value="NZ_JAROCC010000012.1"/>
</dbReference>
<protein>
    <submittedName>
        <fullName evidence="1">Uncharacterized protein</fullName>
    </submittedName>
</protein>